<dbReference type="AlphaFoldDB" id="A0A7J6VDD5"/>
<proteinExistence type="predicted"/>
<dbReference type="Pfam" id="PF00012">
    <property type="entry name" value="HSP70"/>
    <property type="match status" value="1"/>
</dbReference>
<evidence type="ECO:0000313" key="4">
    <source>
        <dbReference type="Proteomes" id="UP000554482"/>
    </source>
</evidence>
<dbReference type="GO" id="GO:0140662">
    <property type="term" value="F:ATP-dependent protein folding chaperone"/>
    <property type="evidence" value="ECO:0007669"/>
    <property type="project" value="InterPro"/>
</dbReference>
<dbReference type="InterPro" id="IPR043129">
    <property type="entry name" value="ATPase_NBD"/>
</dbReference>
<gene>
    <name evidence="3" type="ORF">FRX31_028060</name>
</gene>
<keyword evidence="2" id="KW-0067">ATP-binding</keyword>
<sequence length="258" mass="28473">MATPFFSKPVGNQYIAIDFGTTCTRVAVIEGNTMKVIKNFPSLVFIAGNNCELIIGTPAKEMAVTNPKRVYEIKRLLGRRFDDPDTQKEMKILPYKMVKGPNGQAWVEANRRAHDPTAIVAAIFVRLKKDAEMYLGKSVSSDLITYPSEWHAEQCGALWQAGLLAGLNEQGAIVATMAAAFSHDLVKTEGRILAVVIFGGRTCDVSMLRVIIGKYVHMASRHDACLGGNDFDNVIVEFLVDEFKRSDAVDRTKPQMTS</sequence>
<accession>A0A7J6VDD5</accession>
<dbReference type="FunFam" id="3.30.30.30:FF:000003">
    <property type="entry name" value="Heat shock protein 9"/>
    <property type="match status" value="1"/>
</dbReference>
<dbReference type="InterPro" id="IPR013126">
    <property type="entry name" value="Hsp_70_fam"/>
</dbReference>
<comment type="caution">
    <text evidence="3">The sequence shown here is derived from an EMBL/GenBank/DDBJ whole genome shotgun (WGS) entry which is preliminary data.</text>
</comment>
<dbReference type="Proteomes" id="UP000554482">
    <property type="component" value="Unassembled WGS sequence"/>
</dbReference>
<dbReference type="Gene3D" id="3.30.30.30">
    <property type="match status" value="1"/>
</dbReference>
<dbReference type="OrthoDB" id="3789372at2759"/>
<reference evidence="3 4" key="1">
    <citation type="submission" date="2020-06" db="EMBL/GenBank/DDBJ databases">
        <title>Transcriptomic and genomic resources for Thalictrum thalictroides and T. hernandezii: Facilitating candidate gene discovery in an emerging model plant lineage.</title>
        <authorList>
            <person name="Arias T."/>
            <person name="Riano-Pachon D.M."/>
            <person name="Di Stilio V.S."/>
        </authorList>
    </citation>
    <scope>NUCLEOTIDE SEQUENCE [LARGE SCALE GENOMIC DNA]</scope>
    <source>
        <strain evidence="4">cv. WT478/WT964</strain>
        <tissue evidence="3">Leaves</tissue>
    </source>
</reference>
<organism evidence="3 4">
    <name type="scientific">Thalictrum thalictroides</name>
    <name type="common">Rue-anemone</name>
    <name type="synonym">Anemone thalictroides</name>
    <dbReference type="NCBI Taxonomy" id="46969"/>
    <lineage>
        <taxon>Eukaryota</taxon>
        <taxon>Viridiplantae</taxon>
        <taxon>Streptophyta</taxon>
        <taxon>Embryophyta</taxon>
        <taxon>Tracheophyta</taxon>
        <taxon>Spermatophyta</taxon>
        <taxon>Magnoliopsida</taxon>
        <taxon>Ranunculales</taxon>
        <taxon>Ranunculaceae</taxon>
        <taxon>Thalictroideae</taxon>
        <taxon>Thalictrum</taxon>
    </lineage>
</organism>
<keyword evidence="1" id="KW-0547">Nucleotide-binding</keyword>
<evidence type="ECO:0000256" key="2">
    <source>
        <dbReference type="ARBA" id="ARBA00022840"/>
    </source>
</evidence>
<name>A0A7J6VDD5_THATH</name>
<dbReference type="GO" id="GO:0005524">
    <property type="term" value="F:ATP binding"/>
    <property type="evidence" value="ECO:0007669"/>
    <property type="project" value="UniProtKB-KW"/>
</dbReference>
<keyword evidence="4" id="KW-1185">Reference proteome</keyword>
<dbReference type="PANTHER" id="PTHR19375">
    <property type="entry name" value="HEAT SHOCK PROTEIN 70KDA"/>
    <property type="match status" value="1"/>
</dbReference>
<evidence type="ECO:0000256" key="1">
    <source>
        <dbReference type="ARBA" id="ARBA00022741"/>
    </source>
</evidence>
<evidence type="ECO:0000313" key="3">
    <source>
        <dbReference type="EMBL" id="KAF5182352.1"/>
    </source>
</evidence>
<dbReference type="SUPFAM" id="SSF53067">
    <property type="entry name" value="Actin-like ATPase domain"/>
    <property type="match status" value="2"/>
</dbReference>
<dbReference type="Gene3D" id="3.90.640.10">
    <property type="entry name" value="Actin, Chain A, domain 4"/>
    <property type="match status" value="1"/>
</dbReference>
<dbReference type="EMBL" id="JABWDY010034853">
    <property type="protein sequence ID" value="KAF5182352.1"/>
    <property type="molecule type" value="Genomic_DNA"/>
</dbReference>
<protein>
    <submittedName>
        <fullName evidence="3">Chaperone protein dnak</fullName>
    </submittedName>
</protein>
<dbReference type="Gene3D" id="3.30.420.40">
    <property type="match status" value="2"/>
</dbReference>